<evidence type="ECO:0000259" key="1">
    <source>
        <dbReference type="Pfam" id="PF20250"/>
    </source>
</evidence>
<comment type="caution">
    <text evidence="2">The sequence shown here is derived from an EMBL/GenBank/DDBJ whole genome shotgun (WGS) entry which is preliminary data.</text>
</comment>
<dbReference type="Pfam" id="PF20250">
    <property type="entry name" value="FapA_N"/>
    <property type="match status" value="1"/>
</dbReference>
<reference evidence="2" key="1">
    <citation type="submission" date="2021-11" db="EMBL/GenBank/DDBJ databases">
        <title>The complete genome of Massilia sp sp. G4R7.</title>
        <authorList>
            <person name="Liu L."/>
            <person name="Yue J."/>
            <person name="Yuan J."/>
            <person name="Yang F."/>
            <person name="Li L."/>
        </authorList>
    </citation>
    <scope>NUCLEOTIDE SEQUENCE</scope>
    <source>
        <strain evidence="2">G4R7</strain>
    </source>
</reference>
<proteinExistence type="predicted"/>
<dbReference type="Proteomes" id="UP001179361">
    <property type="component" value="Unassembled WGS sequence"/>
</dbReference>
<keyword evidence="3" id="KW-1185">Reference proteome</keyword>
<protein>
    <submittedName>
        <fullName evidence="2">FapA family protein</fullName>
    </submittedName>
</protein>
<dbReference type="InterPro" id="IPR046866">
    <property type="entry name" value="FapA_N"/>
</dbReference>
<evidence type="ECO:0000313" key="3">
    <source>
        <dbReference type="Proteomes" id="UP001179361"/>
    </source>
</evidence>
<accession>A0ABS8QAR6</accession>
<dbReference type="PANTHER" id="PTHR38032">
    <property type="entry name" value="POLYMERASE-RELATED"/>
    <property type="match status" value="1"/>
</dbReference>
<name>A0ABS8QAR6_9BURK</name>
<gene>
    <name evidence="2" type="ORF">LQ564_20225</name>
</gene>
<dbReference type="RefSeq" id="WP_231059912.1">
    <property type="nucleotide sequence ID" value="NZ_JAJNOC010000008.1"/>
</dbReference>
<organism evidence="2 3">
    <name type="scientific">Massilia phyllostachyos</name>
    <dbReference type="NCBI Taxonomy" id="2898585"/>
    <lineage>
        <taxon>Bacteria</taxon>
        <taxon>Pseudomonadati</taxon>
        <taxon>Pseudomonadota</taxon>
        <taxon>Betaproteobacteria</taxon>
        <taxon>Burkholderiales</taxon>
        <taxon>Oxalobacteraceae</taxon>
        <taxon>Telluria group</taxon>
        <taxon>Massilia</taxon>
    </lineage>
</organism>
<feature type="domain" description="Flagellar Assembly Protein A N-terminal region" evidence="1">
    <location>
        <begin position="129"/>
        <end position="281"/>
    </location>
</feature>
<dbReference type="EMBL" id="JAJNOC010000008">
    <property type="protein sequence ID" value="MCD2518628.1"/>
    <property type="molecule type" value="Genomic_DNA"/>
</dbReference>
<dbReference type="InterPro" id="IPR005646">
    <property type="entry name" value="FapA"/>
</dbReference>
<evidence type="ECO:0000313" key="2">
    <source>
        <dbReference type="EMBL" id="MCD2518628.1"/>
    </source>
</evidence>
<sequence>MSNSAASPTPAARDAKPAHCIIREDDGVYADLGALGPALVAAVDAIFLKNQYLAGLDYRALVKALFGHGPELPPHPRGAGLVRLADDILPFPAARRPLYRAAKIADGEAEYYFEPVFLRDDEGVEQPASLDADEFVADMWTKGIRFGLDVDAVRGAISSGTAGRIVVARRLPAKAGEDARVVEVTGDMHRSDAPRQLANGKLDLLSFQNRFPQVLRGKRLLQKLPRVAGESGFDLNGIVLAPDVPEDLDFNAWCGPGTVIDRLAEGEFLVALQDGFINVERGSSRVSVGDKIVSHDGVSVRTTGNLDLSGDFEEFGEVQENRVVEGESITVHADVYGHIASRGGTVLLNRNLMGGSAKNADGPVIVQGVASGAIIQSAKGNVQLQRAENCIISGAKVTVLEAVNCDIMADEVEIAQAEGCAIAARIVRVERALPRGHSEMRVFVLRPDCARIDKAIGMIRERVGQFGQLAAQRRAAIGNLTAQPDVASYVKLAGRVRKGELVLTPEQQPAFKKMAAAVAPALKQMATLSQEIKDIETEQAAGAEVLGRLERQRAAHDGAVSVAIQSVAGDVTVRALDIEPDTSGVETKPYDQPARTIKAKLREASGAEVLFAGSSGSFTWSTPAAS</sequence>
<dbReference type="PANTHER" id="PTHR38032:SF1">
    <property type="entry name" value="RNA-BINDING PROTEIN KHPB N-TERMINAL DOMAIN-CONTAINING PROTEIN"/>
    <property type="match status" value="1"/>
</dbReference>